<comment type="caution">
    <text evidence="2">The sequence shown here is derived from an EMBL/GenBank/DDBJ whole genome shotgun (WGS) entry which is preliminary data.</text>
</comment>
<sequence length="412" mass="47752">MHILISAYACSPSKGSEPGVGWGFLFEISKYHKVTVITEKYEFESEIKNWLKENSDYLKNVDFHFIPRKTIKVLEKIYPPSYYWTYQKWQYDVFNYIKSHIDLSKVDIIHQLTMVGFREPGYLWKLNKPFIWGPVGALSYFPLKLLPALNLKGKITYLVYNFLQFFDLNFKKRPKQAALYAHKIIAATAQDQLEIKKVYDRDSTLIEEVGLPLDLYEFSSQNLLRRTEEPLKIVWSGLIIHRKALSIALHALAKLDPNKKWQFHIIGEGPLKDEMITLAKELNIYQNCIFHGWIPRHENLEIMKKSHLMLITSLRDLTSTVTIEAMGCGLPIICFDHCGFSGVVNNSSGIKVPIDSYHVSINNFTSAISKMFNEDYRYNLSEGAVLNSKKYTWKNKVSVLNEIYKNSVLAKD</sequence>
<feature type="domain" description="Glycosyl transferase family 1" evidence="1">
    <location>
        <begin position="227"/>
        <end position="373"/>
    </location>
</feature>
<dbReference type="PANTHER" id="PTHR12526">
    <property type="entry name" value="GLYCOSYLTRANSFERASE"/>
    <property type="match status" value="1"/>
</dbReference>
<dbReference type="GO" id="GO:1901135">
    <property type="term" value="P:carbohydrate derivative metabolic process"/>
    <property type="evidence" value="ECO:0007669"/>
    <property type="project" value="UniProtKB-ARBA"/>
</dbReference>
<keyword evidence="2" id="KW-0808">Transferase</keyword>
<protein>
    <submittedName>
        <fullName evidence="2">Glycosyltransferase</fullName>
    </submittedName>
</protein>
<organism evidence="2 3">
    <name type="scientific">Acinetobacter cumulans</name>
    <dbReference type="NCBI Taxonomy" id="2136182"/>
    <lineage>
        <taxon>Bacteria</taxon>
        <taxon>Pseudomonadati</taxon>
        <taxon>Pseudomonadota</taxon>
        <taxon>Gammaproteobacteria</taxon>
        <taxon>Moraxellales</taxon>
        <taxon>Moraxellaceae</taxon>
        <taxon>Acinetobacter</taxon>
    </lineage>
</organism>
<gene>
    <name evidence="2" type="ORF">D9K80_07235</name>
</gene>
<dbReference type="Gene3D" id="3.40.50.2000">
    <property type="entry name" value="Glycogen Phosphorylase B"/>
    <property type="match status" value="2"/>
</dbReference>
<dbReference type="InterPro" id="IPR001296">
    <property type="entry name" value="Glyco_trans_1"/>
</dbReference>
<dbReference type="CDD" id="cd03801">
    <property type="entry name" value="GT4_PimA-like"/>
    <property type="match status" value="1"/>
</dbReference>
<evidence type="ECO:0000313" key="3">
    <source>
        <dbReference type="Proteomes" id="UP000267166"/>
    </source>
</evidence>
<dbReference type="SUPFAM" id="SSF53756">
    <property type="entry name" value="UDP-Glycosyltransferase/glycogen phosphorylase"/>
    <property type="match status" value="1"/>
</dbReference>
<reference evidence="2 3" key="1">
    <citation type="submission" date="2018-09" db="EMBL/GenBank/DDBJ databases">
        <title>The draft genome of Acinetobacter sp. strains.</title>
        <authorList>
            <person name="Qin J."/>
            <person name="Feng Y."/>
            <person name="Zong Z."/>
        </authorList>
    </citation>
    <scope>NUCLEOTIDE SEQUENCE [LARGE SCALE GENOMIC DNA]</scope>
    <source>
        <strain evidence="2 3">WCHAc060003</strain>
    </source>
</reference>
<dbReference type="AlphaFoldDB" id="A0A498D4Z1"/>
<dbReference type="EMBL" id="RCHD01000013">
    <property type="protein sequence ID" value="RLL35848.1"/>
    <property type="molecule type" value="Genomic_DNA"/>
</dbReference>
<evidence type="ECO:0000259" key="1">
    <source>
        <dbReference type="Pfam" id="PF00534"/>
    </source>
</evidence>
<name>A0A498D4Z1_9GAMM</name>
<dbReference type="Proteomes" id="UP000267166">
    <property type="component" value="Unassembled WGS sequence"/>
</dbReference>
<evidence type="ECO:0000313" key="2">
    <source>
        <dbReference type="EMBL" id="RLL35848.1"/>
    </source>
</evidence>
<proteinExistence type="predicted"/>
<dbReference type="GO" id="GO:0016757">
    <property type="term" value="F:glycosyltransferase activity"/>
    <property type="evidence" value="ECO:0007669"/>
    <property type="project" value="InterPro"/>
</dbReference>
<dbReference type="RefSeq" id="WP_121594333.1">
    <property type="nucleotide sequence ID" value="NZ_RCHD01000013.1"/>
</dbReference>
<accession>A0A498D4Z1</accession>
<dbReference type="Pfam" id="PF00534">
    <property type="entry name" value="Glycos_transf_1"/>
    <property type="match status" value="1"/>
</dbReference>